<dbReference type="RefSeq" id="WP_005708984.1">
    <property type="nucleotide sequence ID" value="NZ_AJMU01000054.1"/>
</dbReference>
<accession>I2NI82</accession>
<comment type="caution">
    <text evidence="1">The sequence shown here is derived from an EMBL/GenBank/DDBJ whole genome shotgun (WGS) entry which is preliminary data.</text>
</comment>
<dbReference type="EMBL" id="AJMU01000054">
    <property type="protein sequence ID" value="EIG25543.1"/>
    <property type="molecule type" value="Genomic_DNA"/>
</dbReference>
<reference evidence="1 2" key="1">
    <citation type="submission" date="2012-04" db="EMBL/GenBank/DDBJ databases">
        <authorList>
            <person name="Harkins D.M."/>
            <person name="Madupu R."/>
            <person name="Durkin A.S."/>
            <person name="Torralba M."/>
            <person name="Methe B."/>
            <person name="Sutton G.G."/>
            <person name="Nelson K.E."/>
        </authorList>
    </citation>
    <scope>NUCLEOTIDE SEQUENCE [LARGE SCALE GENOMIC DNA]</scope>
    <source>
        <strain evidence="1 2">HK411</strain>
    </source>
</reference>
<evidence type="ECO:0000313" key="1">
    <source>
        <dbReference type="EMBL" id="EIG25543.1"/>
    </source>
</evidence>
<gene>
    <name evidence="1" type="ORF">HMPREF1054_1953</name>
</gene>
<proteinExistence type="predicted"/>
<protein>
    <submittedName>
        <fullName evidence="1">Uncharacterized protein</fullName>
    </submittedName>
</protein>
<sequence length="106" mass="12798">MKRFKYEWIVLEEVEDEDPTKEEIQRVITESGWKSFYCKEQCYFLEDIAKEIFVRNFYQWNISNEGDYVFIVVKEDGAKNHSVFRVALAYVVAPDVDDIYFEEEIM</sequence>
<name>I2NI82_9PAST</name>
<dbReference type="PATRIC" id="fig|1095743.3.peg.1115"/>
<organism evidence="1 2">
    <name type="scientific">Haemophilus paraphrohaemolyticus HK411</name>
    <dbReference type="NCBI Taxonomy" id="1095743"/>
    <lineage>
        <taxon>Bacteria</taxon>
        <taxon>Pseudomonadati</taxon>
        <taxon>Pseudomonadota</taxon>
        <taxon>Gammaproteobacteria</taxon>
        <taxon>Pasteurellales</taxon>
        <taxon>Pasteurellaceae</taxon>
        <taxon>Haemophilus</taxon>
    </lineage>
</organism>
<evidence type="ECO:0000313" key="2">
    <source>
        <dbReference type="Proteomes" id="UP000003345"/>
    </source>
</evidence>
<dbReference type="AlphaFoldDB" id="I2NI82"/>
<dbReference type="Proteomes" id="UP000003345">
    <property type="component" value="Unassembled WGS sequence"/>
</dbReference>